<accession>A0A1H0ZC56</accession>
<feature type="coiled-coil region" evidence="1">
    <location>
        <begin position="686"/>
        <end position="750"/>
    </location>
</feature>
<evidence type="ECO:0000313" key="3">
    <source>
        <dbReference type="EMBL" id="SDQ25000.1"/>
    </source>
</evidence>
<dbReference type="InterPro" id="IPR050061">
    <property type="entry name" value="MurCDEF_pg_biosynth"/>
</dbReference>
<feature type="compositionally biased region" description="Low complexity" evidence="2">
    <location>
        <begin position="588"/>
        <end position="597"/>
    </location>
</feature>
<dbReference type="EMBL" id="FNKQ01000001">
    <property type="protein sequence ID" value="SDQ25000.1"/>
    <property type="molecule type" value="Genomic_DNA"/>
</dbReference>
<proteinExistence type="predicted"/>
<dbReference type="AlphaFoldDB" id="A0A1H0ZC56"/>
<dbReference type="Gene3D" id="1.10.287.1490">
    <property type="match status" value="1"/>
</dbReference>
<keyword evidence="1" id="KW-0175">Coiled coil</keyword>
<dbReference type="PANTHER" id="PTHR43445:SF1">
    <property type="entry name" value="PGA SYNTHASE CAPB"/>
    <property type="match status" value="1"/>
</dbReference>
<dbReference type="PANTHER" id="PTHR43445">
    <property type="entry name" value="UDP-N-ACETYLMURAMATE--L-ALANINE LIGASE-RELATED"/>
    <property type="match status" value="1"/>
</dbReference>
<evidence type="ECO:0000256" key="1">
    <source>
        <dbReference type="SAM" id="Coils"/>
    </source>
</evidence>
<dbReference type="GO" id="GO:0005524">
    <property type="term" value="F:ATP binding"/>
    <property type="evidence" value="ECO:0007669"/>
    <property type="project" value="InterPro"/>
</dbReference>
<dbReference type="SUPFAM" id="SSF53623">
    <property type="entry name" value="MurD-like peptide ligases, catalytic domain"/>
    <property type="match status" value="1"/>
</dbReference>
<sequence length="817" mass="90893">MIQQAAFEIVGQEGWWRWRLRDGETYLAHSAETFDSPEEAREHVERTRLYASKLNRRSLRSRHIQVEKPVSLPIVETDGVFRWQLRAGNDVVAIPPATYESEAHTRAVAERVTQLAVGTVPVLYGGSDETTERHPFAIDTDRLKRSVRSILNRGRRHDEFLDQLDARIVVMGIRGKSSTTRRIADVFDRRGYDTLVKITGNRPHVLHNGDYIPIERKGPRVTLYENIKTFWRFIPVLDSYSPEGVGVFENQGITEYTTRMFNQRFVDPDVILLTNVRQDHQDTMGKTRQDIARSFARSVPEGAHVVSGEQHPVLHEYLKQEVERVGGTLKQVDIPEKNASLIGAETVHAVNEVLEYLGQDPLPEEEVAGYLDAIQPEWTPLPGGGRIFNAAEVNDIESTEAVRRALVGDDPIVPFVYLRGDRRSRTASFADYVNTLVERGLVETVVAAGDYTNVFAANVNAPVTRYGPDADPEEVLDHLLSTGLPIVSMGNTVAEFMRQFEEEVDRRARRAIHLSDTEPAALPWETEAAEAESAATAVKAEATAVGTEETAVESEANAGVNAPVATLEGTTMHDDSENTDETTEVSTRRSTAASDSANGRETADAAVESNPRIENRGDVLPVLLHELDEYDLSESETEILADSVGAVPVHERAKMRHLQSQVADLTAYIDALEEFLDEEGTAGEILGSLESDVAALRSRVENLESEVGEAAEAAETDAIREELSGVRSDAETNADRLDDVRDELAEIRERTSERVGKLEATVSENSDRIASLQEVQRERLLREIREESKRIDDVESLNAALSEIRRKRPEGEVSAEK</sequence>
<dbReference type="Gene3D" id="2.30.29.80">
    <property type="match status" value="1"/>
</dbReference>
<evidence type="ECO:0008006" key="5">
    <source>
        <dbReference type="Google" id="ProtNLM"/>
    </source>
</evidence>
<dbReference type="Gene3D" id="3.40.1190.10">
    <property type="entry name" value="Mur-like, catalytic domain"/>
    <property type="match status" value="1"/>
</dbReference>
<name>A0A1H0ZC56_9EURY</name>
<reference evidence="4" key="1">
    <citation type="submission" date="2016-10" db="EMBL/GenBank/DDBJ databases">
        <authorList>
            <person name="Varghese N."/>
            <person name="Submissions S."/>
        </authorList>
    </citation>
    <scope>NUCLEOTIDE SEQUENCE [LARGE SCALE GENOMIC DNA]</scope>
    <source>
        <strain evidence="4">CGMCC 1.12397</strain>
    </source>
</reference>
<evidence type="ECO:0000313" key="4">
    <source>
        <dbReference type="Proteomes" id="UP000199289"/>
    </source>
</evidence>
<dbReference type="OrthoDB" id="192097at2157"/>
<organism evidence="3 4">
    <name type="scientific">Halopelagius longus</name>
    <dbReference type="NCBI Taxonomy" id="1236180"/>
    <lineage>
        <taxon>Archaea</taxon>
        <taxon>Methanobacteriati</taxon>
        <taxon>Methanobacteriota</taxon>
        <taxon>Stenosarchaea group</taxon>
        <taxon>Halobacteria</taxon>
        <taxon>Halobacteriales</taxon>
        <taxon>Haloferacaceae</taxon>
    </lineage>
</organism>
<dbReference type="RefSeq" id="WP_175454377.1">
    <property type="nucleotide sequence ID" value="NZ_FNKQ01000001.1"/>
</dbReference>
<dbReference type="InterPro" id="IPR036565">
    <property type="entry name" value="Mur-like_cat_sf"/>
</dbReference>
<protein>
    <recommendedName>
        <fullName evidence="5">Mur ligase middle domain-containing protein</fullName>
    </recommendedName>
</protein>
<dbReference type="Proteomes" id="UP000199289">
    <property type="component" value="Unassembled WGS sequence"/>
</dbReference>
<evidence type="ECO:0000256" key="2">
    <source>
        <dbReference type="SAM" id="MobiDB-lite"/>
    </source>
</evidence>
<gene>
    <name evidence="3" type="ORF">SAMN05216278_1136</name>
</gene>
<feature type="region of interest" description="Disordered" evidence="2">
    <location>
        <begin position="567"/>
        <end position="608"/>
    </location>
</feature>